<comment type="caution">
    <text evidence="2">The sequence shown here is derived from an EMBL/GenBank/DDBJ whole genome shotgun (WGS) entry which is preliminary data.</text>
</comment>
<sequence>MVPKFRAWDTTNKEIFKDTFAITESGQVVVVDQSSVFVSPDYVFVDNLVIMQSTGLFDRNNKEIFEGDIITNGKDVMCMKRHNTLGFYVEQKGKVEFIADSAVLEEFEEDAKEIADILEIIGNIYENPELLEAIK</sequence>
<dbReference type="AlphaFoldDB" id="A0A1X0WN15"/>
<organism evidence="2 3">
    <name type="scientific">Streptococcus oralis subsp. tigurinus</name>
    <dbReference type="NCBI Taxonomy" id="1077464"/>
    <lineage>
        <taxon>Bacteria</taxon>
        <taxon>Bacillati</taxon>
        <taxon>Bacillota</taxon>
        <taxon>Bacilli</taxon>
        <taxon>Lactobacillales</taxon>
        <taxon>Streptococcaceae</taxon>
        <taxon>Streptococcus</taxon>
    </lineage>
</organism>
<reference evidence="2 3" key="1">
    <citation type="journal article" date="2016" name="PLoS ONE">
        <title>Comparative Genomics Analysis of Streptococcus tigurinus Strains Identifies Genetic Elements Specifically and Uniquely Present in Highly Virulent Strains.</title>
        <authorList>
            <person name="Diene S.M."/>
            <person name="Francois P."/>
            <person name="Zbinden A."/>
            <person name="Entenza J.M."/>
            <person name="Resch G."/>
        </authorList>
    </citation>
    <scope>NUCLEOTIDE SEQUENCE [LARGE SCALE GENOMIC DNA]</scope>
    <source>
        <strain evidence="2 3">AZ_8</strain>
    </source>
</reference>
<evidence type="ECO:0000313" key="2">
    <source>
        <dbReference type="EMBL" id="ORJ28162.1"/>
    </source>
</evidence>
<evidence type="ECO:0000259" key="1">
    <source>
        <dbReference type="Pfam" id="PF09643"/>
    </source>
</evidence>
<dbReference type="Pfam" id="PF09643">
    <property type="entry name" value="YopX"/>
    <property type="match status" value="1"/>
</dbReference>
<dbReference type="NCBIfam" id="TIGR01671">
    <property type="entry name" value="phage_TIGR01671"/>
    <property type="match status" value="1"/>
</dbReference>
<protein>
    <recommendedName>
        <fullName evidence="1">YopX protein domain-containing protein</fullName>
    </recommendedName>
</protein>
<dbReference type="InterPro" id="IPR010024">
    <property type="entry name" value="CHP16711"/>
</dbReference>
<proteinExistence type="predicted"/>
<dbReference type="EMBL" id="LNVF01000007">
    <property type="protein sequence ID" value="ORJ28162.1"/>
    <property type="molecule type" value="Genomic_DNA"/>
</dbReference>
<dbReference type="InterPro" id="IPR019096">
    <property type="entry name" value="YopX_protein"/>
</dbReference>
<accession>A0A1X0WN15</accession>
<gene>
    <name evidence="2" type="ORF">ATE34_10650</name>
</gene>
<name>A0A1X0WN15_STROR</name>
<evidence type="ECO:0000313" key="3">
    <source>
        <dbReference type="Proteomes" id="UP000192428"/>
    </source>
</evidence>
<dbReference type="InterPro" id="IPR023385">
    <property type="entry name" value="YopX-like_C"/>
</dbReference>
<dbReference type="Gene3D" id="2.30.30.290">
    <property type="entry name" value="YopX-like domains"/>
    <property type="match status" value="1"/>
</dbReference>
<dbReference type="SUPFAM" id="SSF159006">
    <property type="entry name" value="YopX-like"/>
    <property type="match status" value="1"/>
</dbReference>
<dbReference type="Proteomes" id="UP000192428">
    <property type="component" value="Unassembled WGS sequence"/>
</dbReference>
<feature type="domain" description="YopX protein" evidence="1">
    <location>
        <begin position="4"/>
        <end position="132"/>
    </location>
</feature>
<dbReference type="RefSeq" id="WP_084911578.1">
    <property type="nucleotide sequence ID" value="NZ_LNVF01000007.1"/>
</dbReference>